<keyword evidence="1" id="KW-1133">Transmembrane helix</keyword>
<evidence type="ECO:0000313" key="3">
    <source>
        <dbReference type="Proteomes" id="UP000030669"/>
    </source>
</evidence>
<dbReference type="HOGENOM" id="CLU_022883_6_1_1"/>
<feature type="transmembrane region" description="Helical" evidence="1">
    <location>
        <begin position="299"/>
        <end position="324"/>
    </location>
</feature>
<keyword evidence="1" id="KW-0812">Transmembrane</keyword>
<dbReference type="AlphaFoldDB" id="S7RED1"/>
<dbReference type="PANTHER" id="PTHR35043:SF7">
    <property type="entry name" value="TRANSCRIPTION FACTOR DOMAIN-CONTAINING PROTEIN"/>
    <property type="match status" value="1"/>
</dbReference>
<dbReference type="PANTHER" id="PTHR35043">
    <property type="entry name" value="TRANSCRIPTION FACTOR DOMAIN-CONTAINING PROTEIN"/>
    <property type="match status" value="1"/>
</dbReference>
<reference evidence="2 3" key="1">
    <citation type="journal article" date="2012" name="Science">
        <title>The Paleozoic origin of enzymatic lignin decomposition reconstructed from 31 fungal genomes.</title>
        <authorList>
            <person name="Floudas D."/>
            <person name="Binder M."/>
            <person name="Riley R."/>
            <person name="Barry K."/>
            <person name="Blanchette R.A."/>
            <person name="Henrissat B."/>
            <person name="Martinez A.T."/>
            <person name="Otillar R."/>
            <person name="Spatafora J.W."/>
            <person name="Yadav J.S."/>
            <person name="Aerts A."/>
            <person name="Benoit I."/>
            <person name="Boyd A."/>
            <person name="Carlson A."/>
            <person name="Copeland A."/>
            <person name="Coutinho P.M."/>
            <person name="de Vries R.P."/>
            <person name="Ferreira P."/>
            <person name="Findley K."/>
            <person name="Foster B."/>
            <person name="Gaskell J."/>
            <person name="Glotzer D."/>
            <person name="Gorecki P."/>
            <person name="Heitman J."/>
            <person name="Hesse C."/>
            <person name="Hori C."/>
            <person name="Igarashi K."/>
            <person name="Jurgens J.A."/>
            <person name="Kallen N."/>
            <person name="Kersten P."/>
            <person name="Kohler A."/>
            <person name="Kuees U."/>
            <person name="Kumar T.K.A."/>
            <person name="Kuo A."/>
            <person name="LaButti K."/>
            <person name="Larrondo L.F."/>
            <person name="Lindquist E."/>
            <person name="Ling A."/>
            <person name="Lombard V."/>
            <person name="Lucas S."/>
            <person name="Lundell T."/>
            <person name="Martin R."/>
            <person name="McLaughlin D.J."/>
            <person name="Morgenstern I."/>
            <person name="Morin E."/>
            <person name="Murat C."/>
            <person name="Nagy L.G."/>
            <person name="Nolan M."/>
            <person name="Ohm R.A."/>
            <person name="Patyshakuliyeva A."/>
            <person name="Rokas A."/>
            <person name="Ruiz-Duenas F.J."/>
            <person name="Sabat G."/>
            <person name="Salamov A."/>
            <person name="Samejima M."/>
            <person name="Schmutz J."/>
            <person name="Slot J.C."/>
            <person name="St John F."/>
            <person name="Stenlid J."/>
            <person name="Sun H."/>
            <person name="Sun S."/>
            <person name="Syed K."/>
            <person name="Tsang A."/>
            <person name="Wiebenga A."/>
            <person name="Young D."/>
            <person name="Pisabarro A."/>
            <person name="Eastwood D.C."/>
            <person name="Martin F."/>
            <person name="Cullen D."/>
            <person name="Grigoriev I.V."/>
            <person name="Hibbett D.S."/>
        </authorList>
    </citation>
    <scope>NUCLEOTIDE SEQUENCE [LARGE SCALE GENOMIC DNA]</scope>
    <source>
        <strain evidence="2 3">ATCC 11539</strain>
    </source>
</reference>
<organism evidence="2 3">
    <name type="scientific">Gloeophyllum trabeum (strain ATCC 11539 / FP-39264 / Madison 617)</name>
    <name type="common">Brown rot fungus</name>
    <dbReference type="NCBI Taxonomy" id="670483"/>
    <lineage>
        <taxon>Eukaryota</taxon>
        <taxon>Fungi</taxon>
        <taxon>Dikarya</taxon>
        <taxon>Basidiomycota</taxon>
        <taxon>Agaricomycotina</taxon>
        <taxon>Agaricomycetes</taxon>
        <taxon>Gloeophyllales</taxon>
        <taxon>Gloeophyllaceae</taxon>
        <taxon>Gloeophyllum</taxon>
    </lineage>
</organism>
<keyword evidence="3" id="KW-1185">Reference proteome</keyword>
<evidence type="ECO:0000256" key="1">
    <source>
        <dbReference type="SAM" id="Phobius"/>
    </source>
</evidence>
<evidence type="ECO:0000313" key="2">
    <source>
        <dbReference type="EMBL" id="EPQ52570.1"/>
    </source>
</evidence>
<dbReference type="OrthoDB" id="2733714at2759"/>
<dbReference type="KEGG" id="gtr:GLOTRDRAFT_46824"/>
<dbReference type="eggNOG" id="ENOG502SI8N">
    <property type="taxonomic scope" value="Eukaryota"/>
</dbReference>
<feature type="transmembrane region" description="Helical" evidence="1">
    <location>
        <begin position="331"/>
        <end position="352"/>
    </location>
</feature>
<dbReference type="EMBL" id="KB469307">
    <property type="protein sequence ID" value="EPQ52570.1"/>
    <property type="molecule type" value="Genomic_DNA"/>
</dbReference>
<dbReference type="Proteomes" id="UP000030669">
    <property type="component" value="Unassembled WGS sequence"/>
</dbReference>
<accession>S7RED1</accession>
<protein>
    <submittedName>
        <fullName evidence="2">Uncharacterized protein</fullName>
    </submittedName>
</protein>
<dbReference type="RefSeq" id="XP_007868705.1">
    <property type="nucleotide sequence ID" value="XM_007870514.1"/>
</dbReference>
<sequence>TLWQIVRSCTVTVVACTWVSLHLNIPHPHESWYHGPLRQVGIVIMAIIAPELVIAWALRQWLVTLRPQPSYSPDSFAEWTKTHYFFGIMGGYMFYKDDDENTPRVLDVQDKERLQLIFKCPTFTGLTEADITDRGKRNSLEKAPAVIQGLWFILQLLARTAQNLALTELELATLGFALLNSVTYFLWWNKPHGAQRPCVLRKEQYWGRVSKTDIIQEFSRLLLSGPCRKAKKAHSKTTPSSSSCSLPREVWRKLAAGFTIVIHATLTPFLEMVKPQPMTTKAECVPTFHAGKLDLADEGITYCVTAAISMIFGAVHLAGWNFYFPSRIEQILWRSCSFAITCLPCAVWIWWATRHLLGHSKGKNENAGVIEVTFMTLLTFLYISARIALLAVAFTSLRCLSPGAYRAVSWTNYIPHV</sequence>
<gene>
    <name evidence="2" type="ORF">GLOTRDRAFT_46824</name>
</gene>
<name>S7RED1_GLOTA</name>
<feature type="non-terminal residue" evidence="2">
    <location>
        <position position="1"/>
    </location>
</feature>
<keyword evidence="1" id="KW-0472">Membrane</keyword>
<proteinExistence type="predicted"/>
<dbReference type="OMA" id="MIAPEMI"/>
<dbReference type="GeneID" id="19306466"/>
<feature type="transmembrane region" description="Helical" evidence="1">
    <location>
        <begin position="372"/>
        <end position="397"/>
    </location>
</feature>